<organism evidence="1 2">
    <name type="scientific">Acidiferrobacter thiooxydans</name>
    <dbReference type="NCBI Taxonomy" id="163359"/>
    <lineage>
        <taxon>Bacteria</taxon>
        <taxon>Pseudomonadati</taxon>
        <taxon>Pseudomonadota</taxon>
        <taxon>Gammaproteobacteria</taxon>
        <taxon>Acidiferrobacterales</taxon>
        <taxon>Acidiferrobacteraceae</taxon>
        <taxon>Acidiferrobacter</taxon>
    </lineage>
</organism>
<dbReference type="Proteomes" id="UP000253250">
    <property type="component" value="Unassembled WGS sequence"/>
</dbReference>
<comment type="caution">
    <text evidence="1">The sequence shown here is derived from an EMBL/GenBank/DDBJ whole genome shotgun (WGS) entry which is preliminary data.</text>
</comment>
<reference evidence="1 2" key="1">
    <citation type="submission" date="2018-02" db="EMBL/GenBank/DDBJ databases">
        <title>Insights into the biology of acidophilic members of the Acidiferrobacteraceae family derived from comparative genomic analyses.</title>
        <authorList>
            <person name="Issotta F."/>
            <person name="Thyssen C."/>
            <person name="Mena C."/>
            <person name="Moya A."/>
            <person name="Bellenberg S."/>
            <person name="Sproer C."/>
            <person name="Covarrubias P.C."/>
            <person name="Sand W."/>
            <person name="Quatrini R."/>
            <person name="Vera M."/>
        </authorList>
    </citation>
    <scope>NUCLEOTIDE SEQUENCE [LARGE SCALE GENOMIC DNA]</scope>
    <source>
        <strain evidence="2">m-1</strain>
    </source>
</reference>
<accession>A0A1C2G0A5</accession>
<name>A0A1C2G0A5_9GAMM</name>
<dbReference type="EMBL" id="PSYR01000001">
    <property type="protein sequence ID" value="RCN59331.1"/>
    <property type="molecule type" value="Genomic_DNA"/>
</dbReference>
<dbReference type="STRING" id="163359.A9R16_13995"/>
<keyword evidence="2" id="KW-1185">Reference proteome</keyword>
<sequence>MEMAIKHPFVTAAVLVGSLFVVAAREAYAMRPVAWTMHPQLLQVDDDDDDGGDDWFPLWFGFRAFAPRRRVIIERNYYPPPPPPQPTYYYYCRNPQGYYPRIPNCPSGWLRVLPPGDAGPP</sequence>
<gene>
    <name evidence="1" type="ORF">C4900_06425</name>
</gene>
<proteinExistence type="predicted"/>
<dbReference type="AlphaFoldDB" id="A0A1C2G0A5"/>
<protein>
    <submittedName>
        <fullName evidence="1">Uncharacterized protein</fullName>
    </submittedName>
</protein>
<evidence type="ECO:0000313" key="2">
    <source>
        <dbReference type="Proteomes" id="UP000253250"/>
    </source>
</evidence>
<evidence type="ECO:0000313" key="1">
    <source>
        <dbReference type="EMBL" id="RCN59331.1"/>
    </source>
</evidence>